<evidence type="ECO:0000313" key="2">
    <source>
        <dbReference type="Proteomes" id="UP001732700"/>
    </source>
</evidence>
<keyword evidence="2" id="KW-1185">Reference proteome</keyword>
<dbReference type="Proteomes" id="UP001732700">
    <property type="component" value="Chromosome 4D"/>
</dbReference>
<protein>
    <submittedName>
        <fullName evidence="1">Uncharacterized protein</fullName>
    </submittedName>
</protein>
<sequence>MDCFHHCIPVDSGRSGSSTPAPEPKDDDGMMSTKLYLALCGATNKDAVAIENAMDLLPPDDQLADRVSVERNNVFHLAAEQGHTELIRKLHARLGNVLSGSLLSSPNTAKDTPLHCAARAGHDVAVTVLVKLARDCGEEKTVLWWKNEAGDTALHLAARLGHAKAVQAMVSKAPGLASVLNGAGVSPLYLAVMSKEERAVEAITSSCRDALAAGPNSQNALHAAVFQGKGQYYFDPWTPEFASRLFVNP</sequence>
<reference evidence="1" key="1">
    <citation type="submission" date="2021-05" db="EMBL/GenBank/DDBJ databases">
        <authorList>
            <person name="Scholz U."/>
            <person name="Mascher M."/>
            <person name="Fiebig A."/>
        </authorList>
    </citation>
    <scope>NUCLEOTIDE SEQUENCE [LARGE SCALE GENOMIC DNA]</scope>
</reference>
<proteinExistence type="predicted"/>
<organism evidence="1 2">
    <name type="scientific">Avena sativa</name>
    <name type="common">Oat</name>
    <dbReference type="NCBI Taxonomy" id="4498"/>
    <lineage>
        <taxon>Eukaryota</taxon>
        <taxon>Viridiplantae</taxon>
        <taxon>Streptophyta</taxon>
        <taxon>Embryophyta</taxon>
        <taxon>Tracheophyta</taxon>
        <taxon>Spermatophyta</taxon>
        <taxon>Magnoliopsida</taxon>
        <taxon>Liliopsida</taxon>
        <taxon>Poales</taxon>
        <taxon>Poaceae</taxon>
        <taxon>BOP clade</taxon>
        <taxon>Pooideae</taxon>
        <taxon>Poodae</taxon>
        <taxon>Poeae</taxon>
        <taxon>Poeae Chloroplast Group 1 (Aveneae type)</taxon>
        <taxon>Aveninae</taxon>
        <taxon>Avena</taxon>
    </lineage>
</organism>
<accession>A0ACD5X152</accession>
<dbReference type="EnsemblPlants" id="AVESA.00010b.r2.4DG0735680.1">
    <property type="protein sequence ID" value="AVESA.00010b.r2.4DG0735680.1.CDS"/>
    <property type="gene ID" value="AVESA.00010b.r2.4DG0735680"/>
</dbReference>
<evidence type="ECO:0000313" key="1">
    <source>
        <dbReference type="EnsemblPlants" id="AVESA.00010b.r2.4DG0735680.1.CDS"/>
    </source>
</evidence>
<reference evidence="1" key="2">
    <citation type="submission" date="2025-09" db="UniProtKB">
        <authorList>
            <consortium name="EnsemblPlants"/>
        </authorList>
    </citation>
    <scope>IDENTIFICATION</scope>
</reference>
<name>A0ACD5X152_AVESA</name>